<evidence type="ECO:0000256" key="3">
    <source>
        <dbReference type="ARBA" id="ARBA00022741"/>
    </source>
</evidence>
<dbReference type="InterPro" id="IPR001433">
    <property type="entry name" value="OxRdtase_FAD/NAD-bd"/>
</dbReference>
<name>A0A378QAG8_FAUOS</name>
<accession>A0A378QAG8</accession>
<dbReference type="SUPFAM" id="SSF63380">
    <property type="entry name" value="Riboflavin synthase domain-like"/>
    <property type="match status" value="1"/>
</dbReference>
<proteinExistence type="inferred from homology"/>
<evidence type="ECO:0000256" key="1">
    <source>
        <dbReference type="ARBA" id="ARBA00008312"/>
    </source>
</evidence>
<evidence type="ECO:0000256" key="4">
    <source>
        <dbReference type="ARBA" id="ARBA00047776"/>
    </source>
</evidence>
<keyword evidence="6" id="KW-0560">Oxidoreductase</keyword>
<reference evidence="6 7" key="1">
    <citation type="submission" date="2018-06" db="EMBL/GenBank/DDBJ databases">
        <authorList>
            <consortium name="Pathogen Informatics"/>
            <person name="Doyle S."/>
        </authorList>
    </citation>
    <scope>NUCLEOTIDE SEQUENCE [LARGE SCALE GENOMIC DNA]</scope>
    <source>
        <strain evidence="6 7">NCTC10465</strain>
    </source>
</reference>
<dbReference type="InterPro" id="IPR017927">
    <property type="entry name" value="FAD-bd_FR_type"/>
</dbReference>
<organism evidence="6 7">
    <name type="scientific">Faucicola osloensis</name>
    <name type="common">Moraxella osloensis</name>
    <dbReference type="NCBI Taxonomy" id="34062"/>
    <lineage>
        <taxon>Bacteria</taxon>
        <taxon>Pseudomonadati</taxon>
        <taxon>Pseudomonadota</taxon>
        <taxon>Gammaproteobacteria</taxon>
        <taxon>Moraxellales</taxon>
        <taxon>Moraxellaceae</taxon>
        <taxon>Faucicola</taxon>
    </lineage>
</organism>
<dbReference type="CDD" id="cd06195">
    <property type="entry name" value="FNR1"/>
    <property type="match status" value="1"/>
</dbReference>
<dbReference type="EC" id="1.18.1.2" evidence="2"/>
<evidence type="ECO:0000256" key="2">
    <source>
        <dbReference type="ARBA" id="ARBA00013223"/>
    </source>
</evidence>
<evidence type="ECO:0000313" key="7">
    <source>
        <dbReference type="Proteomes" id="UP000255230"/>
    </source>
</evidence>
<evidence type="ECO:0000313" key="6">
    <source>
        <dbReference type="EMBL" id="STY97840.1"/>
    </source>
</evidence>
<dbReference type="SUPFAM" id="SSF52343">
    <property type="entry name" value="Ferredoxin reductase-like, C-terminal NADP-linked domain"/>
    <property type="match status" value="1"/>
</dbReference>
<gene>
    <name evidence="6" type="primary">fpr_2</name>
    <name evidence="6" type="ORF">NCTC10465_01631</name>
</gene>
<dbReference type="AlphaFoldDB" id="A0A378QAG8"/>
<protein>
    <recommendedName>
        <fullName evidence="2">ferredoxin--NADP(+) reductase</fullName>
        <ecNumber evidence="2">1.18.1.2</ecNumber>
    </recommendedName>
</protein>
<dbReference type="Proteomes" id="UP000255230">
    <property type="component" value="Unassembled WGS sequence"/>
</dbReference>
<dbReference type="GO" id="GO:0034599">
    <property type="term" value="P:cellular response to oxidative stress"/>
    <property type="evidence" value="ECO:0007669"/>
    <property type="project" value="TreeGrafter"/>
</dbReference>
<comment type="similarity">
    <text evidence="1">Belongs to the ferredoxin--NADP reductase type 1 family.</text>
</comment>
<dbReference type="EMBL" id="UGPY01000001">
    <property type="protein sequence ID" value="STY97840.1"/>
    <property type="molecule type" value="Genomic_DNA"/>
</dbReference>
<comment type="catalytic activity">
    <reaction evidence="4">
        <text>2 reduced [2Fe-2S]-[ferredoxin] + NADP(+) + H(+) = 2 oxidized [2Fe-2S]-[ferredoxin] + NADPH</text>
        <dbReference type="Rhea" id="RHEA:20125"/>
        <dbReference type="Rhea" id="RHEA-COMP:10000"/>
        <dbReference type="Rhea" id="RHEA-COMP:10001"/>
        <dbReference type="ChEBI" id="CHEBI:15378"/>
        <dbReference type="ChEBI" id="CHEBI:33737"/>
        <dbReference type="ChEBI" id="CHEBI:33738"/>
        <dbReference type="ChEBI" id="CHEBI:57783"/>
        <dbReference type="ChEBI" id="CHEBI:58349"/>
        <dbReference type="EC" id="1.18.1.2"/>
    </reaction>
</comment>
<dbReference type="InterPro" id="IPR051930">
    <property type="entry name" value="FNR_type-1"/>
</dbReference>
<dbReference type="InterPro" id="IPR039261">
    <property type="entry name" value="FNR_nucleotide-bd"/>
</dbReference>
<dbReference type="PANTHER" id="PTHR47878:SF2">
    <property type="entry name" value="OXIDOREDUCTASE FAD_NAD(P)-BINDING DOMAIN PROTEIN"/>
    <property type="match status" value="1"/>
</dbReference>
<keyword evidence="7" id="KW-1185">Reference proteome</keyword>
<keyword evidence="3" id="KW-0547">Nucleotide-binding</keyword>
<dbReference type="InterPro" id="IPR001709">
    <property type="entry name" value="Flavoprot_Pyr_Nucl_cyt_Rdtase"/>
</dbReference>
<dbReference type="PROSITE" id="PS51384">
    <property type="entry name" value="FAD_FR"/>
    <property type="match status" value="1"/>
</dbReference>
<dbReference type="InterPro" id="IPR033892">
    <property type="entry name" value="FNR_bac"/>
</dbReference>
<dbReference type="PANTHER" id="PTHR47878">
    <property type="entry name" value="OXIDOREDUCTASE FAD/NAD(P)-BINDING DOMAIN PROTEIN"/>
    <property type="match status" value="1"/>
</dbReference>
<dbReference type="InterPro" id="IPR017938">
    <property type="entry name" value="Riboflavin_synthase-like_b-brl"/>
</dbReference>
<dbReference type="Pfam" id="PF00175">
    <property type="entry name" value="NAD_binding_1"/>
    <property type="match status" value="1"/>
</dbReference>
<dbReference type="PRINTS" id="PR00371">
    <property type="entry name" value="FPNCR"/>
</dbReference>
<dbReference type="GO" id="GO:0042167">
    <property type="term" value="P:heme catabolic process"/>
    <property type="evidence" value="ECO:0007669"/>
    <property type="project" value="TreeGrafter"/>
</dbReference>
<sequence>MMQKNGQDNMSDDKSIRVKVIEVTRWAPTLLSFKVTRPDGFKFTAGQFVRLGIHGKDLQYFAQNHDAKLITSETQGDEAQGHEAQGHEAQDKPIDLDGYVFRPYSVASSPYDEFIEFFSVVIPEGEFTSKVNHIQVGDSLLLNTTPFGYLTLARYQLPLPNDLWLLATGTGLAPFLSILKTIDVWQQYQRIILVYSARTSQELAYQAQISSIKSIYGDNGAAFVFLPIVTREADYAGEKARIPNLILSGKLTELVGQKLDKERSHVMLCGNPQMVEDTKEALKSIGLTMNRRGEGNIAVENYW</sequence>
<evidence type="ECO:0000259" key="5">
    <source>
        <dbReference type="PROSITE" id="PS51384"/>
    </source>
</evidence>
<dbReference type="Gene3D" id="3.40.50.80">
    <property type="entry name" value="Nucleotide-binding domain of ferredoxin-NADP reductase (FNR) module"/>
    <property type="match status" value="1"/>
</dbReference>
<dbReference type="GO" id="GO:0000166">
    <property type="term" value="F:nucleotide binding"/>
    <property type="evidence" value="ECO:0007669"/>
    <property type="project" value="UniProtKB-KW"/>
</dbReference>
<dbReference type="GO" id="GO:0004324">
    <property type="term" value="F:ferredoxin-NADP+ reductase activity"/>
    <property type="evidence" value="ECO:0007669"/>
    <property type="project" value="UniProtKB-EC"/>
</dbReference>
<feature type="domain" description="FAD-binding FR-type" evidence="5">
    <location>
        <begin position="13"/>
        <end position="153"/>
    </location>
</feature>
<dbReference type="Gene3D" id="2.40.30.10">
    <property type="entry name" value="Translation factors"/>
    <property type="match status" value="1"/>
</dbReference>